<dbReference type="Pfam" id="PF00188">
    <property type="entry name" value="CAP"/>
    <property type="match status" value="1"/>
</dbReference>
<dbReference type="SUPFAM" id="SSF55797">
    <property type="entry name" value="PR-1-like"/>
    <property type="match status" value="1"/>
</dbReference>
<dbReference type="InterPro" id="IPR014044">
    <property type="entry name" value="CAP_dom"/>
</dbReference>
<feature type="signal peptide" evidence="1">
    <location>
        <begin position="1"/>
        <end position="22"/>
    </location>
</feature>
<dbReference type="SMART" id="SM00635">
    <property type="entry name" value="BID_2"/>
    <property type="match status" value="1"/>
</dbReference>
<evidence type="ECO:0000313" key="4">
    <source>
        <dbReference type="Proteomes" id="UP000095598"/>
    </source>
</evidence>
<dbReference type="InterPro" id="IPR035940">
    <property type="entry name" value="CAP_sf"/>
</dbReference>
<dbReference type="AlphaFoldDB" id="A0A173SP78"/>
<dbReference type="EMBL" id="CYXT01000009">
    <property type="protein sequence ID" value="CUM92292.1"/>
    <property type="molecule type" value="Genomic_DNA"/>
</dbReference>
<dbReference type="InterPro" id="IPR008964">
    <property type="entry name" value="Invasin/intimin_cell_adhesion"/>
</dbReference>
<dbReference type="PANTHER" id="PTHR31157:SF1">
    <property type="entry name" value="SCP DOMAIN-CONTAINING PROTEIN"/>
    <property type="match status" value="1"/>
</dbReference>
<dbReference type="CDD" id="cd05379">
    <property type="entry name" value="CAP_bacterial"/>
    <property type="match status" value="1"/>
</dbReference>
<sequence>MRKLSRRAASIALAAAMLFTTAGVSQKKVEAASTGKLSVTGYQDYSDAQKILKEVNKYRKKNGRKALKMDRGLTNSAIMRGFETTIYIPETSPHRRPNGKLSKSINKKIIYENCSQSAGTTPKQIVKGWINSSTHRKGLLLSNAKSVGVAAVTVVSRDGYEANTWVLDFSSSKAKKVEKSKTRKQFTKNIVTKNSYLKKSYLKLDSRYGTIWETEKMQMKPTYQGKMMKEYGVYPTVINASSFTSWKSSNPSVASVDSNGRITGNKAGTATISAKLKTGTKITISKKIKVVPTNQQIDPWE</sequence>
<dbReference type="Gene3D" id="3.40.33.10">
    <property type="entry name" value="CAP"/>
    <property type="match status" value="1"/>
</dbReference>
<evidence type="ECO:0000313" key="3">
    <source>
        <dbReference type="EMBL" id="CUM92292.1"/>
    </source>
</evidence>
<feature type="chain" id="PRO_5039581026" evidence="1">
    <location>
        <begin position="23"/>
        <end position="301"/>
    </location>
</feature>
<dbReference type="RefSeq" id="WP_055258476.1">
    <property type="nucleotide sequence ID" value="NZ_CACRSX010000039.1"/>
</dbReference>
<protein>
    <submittedName>
        <fullName evidence="3">Uncharacterized protein, YkwD family</fullName>
    </submittedName>
</protein>
<accession>A0A173SP78</accession>
<proteinExistence type="predicted"/>
<dbReference type="PANTHER" id="PTHR31157">
    <property type="entry name" value="SCP DOMAIN-CONTAINING PROTEIN"/>
    <property type="match status" value="1"/>
</dbReference>
<dbReference type="SUPFAM" id="SSF49373">
    <property type="entry name" value="Invasin/intimin cell-adhesion fragments"/>
    <property type="match status" value="1"/>
</dbReference>
<organism evidence="3 4">
    <name type="scientific">Anaerostipes hadrus</name>
    <dbReference type="NCBI Taxonomy" id="649756"/>
    <lineage>
        <taxon>Bacteria</taxon>
        <taxon>Bacillati</taxon>
        <taxon>Bacillota</taxon>
        <taxon>Clostridia</taxon>
        <taxon>Lachnospirales</taxon>
        <taxon>Lachnospiraceae</taxon>
        <taxon>Anaerostipes</taxon>
    </lineage>
</organism>
<dbReference type="Pfam" id="PF02368">
    <property type="entry name" value="Big_2"/>
    <property type="match status" value="1"/>
</dbReference>
<dbReference type="Gene3D" id="2.60.40.1080">
    <property type="match status" value="1"/>
</dbReference>
<evidence type="ECO:0000259" key="2">
    <source>
        <dbReference type="SMART" id="SM00635"/>
    </source>
</evidence>
<dbReference type="InterPro" id="IPR003343">
    <property type="entry name" value="Big_2"/>
</dbReference>
<dbReference type="Proteomes" id="UP000095598">
    <property type="component" value="Unassembled WGS sequence"/>
</dbReference>
<gene>
    <name evidence="3" type="ORF">ERS852425_01480</name>
</gene>
<keyword evidence="1" id="KW-0732">Signal</keyword>
<reference evidence="3 4" key="1">
    <citation type="submission" date="2015-09" db="EMBL/GenBank/DDBJ databases">
        <authorList>
            <consortium name="Pathogen Informatics"/>
        </authorList>
    </citation>
    <scope>NUCLEOTIDE SEQUENCE [LARGE SCALE GENOMIC DNA]</scope>
    <source>
        <strain evidence="3 4">2789STDY5608868</strain>
    </source>
</reference>
<evidence type="ECO:0000256" key="1">
    <source>
        <dbReference type="SAM" id="SignalP"/>
    </source>
</evidence>
<name>A0A173SP78_ANAHA</name>
<feature type="domain" description="BIG2" evidence="2">
    <location>
        <begin position="205"/>
        <end position="286"/>
    </location>
</feature>